<sequence length="580" mass="65711">MTNNKLKWNDLVPDTSKFEPVFNQLCPPLDSPLTKLQMRLMNGLKQLCHSLSSSRLMLLNAREEEEYFQLIADTIKTIIPTTSQLFGGRYTVTGVSVNWQPASKVEDNFAARDICAWQAWVEHEQLFGTLHCYQNVINLQPGLVHYVNGGVLLLGAHTLVSQPTLWLRLKQMIIQQRFDWLPVNPSRSIPVYIPSMPLNLRLIVIGNNEVLAALNAREPDLLRVALYGEFELNKCINNATDITEWCSWVNTLAYRQKLPALCSDAWPELIKQAVRYSGDQLYFPLCPHWLTQQLKEATLYCYPQAINAAALSDSYRTRLWRESYLYENLQQEIVEGQILVDTERKITGQVNALSILSVSSHPLLFGQPSRISCVVHFGDGEIYDVESKVELSSNIHSKGMMIMQAFLMSALQLDRQLPFSASLVFEQSYEEIDGDSASLAELVALISALADKPVDQQIAITGSVDQFGRVQSIGSVNEKIEGFFQLCHTRGLTGTQGVIIPITNVRHLCLHEDVIKAVRQDTFSLWPVNTISDALEILTAMPLSSMITYICERIAKIHQYEQQRLPWCLRWLAKLVKQTN</sequence>
<keyword evidence="2" id="KW-0720">Serine protease</keyword>
<dbReference type="EC" id="3.4.21.53" evidence="2"/>
<comment type="catalytic activity">
    <reaction evidence="2">
        <text>Hydrolysis of proteins in presence of ATP.</text>
        <dbReference type="EC" id="3.4.21.53"/>
    </reaction>
</comment>
<dbReference type="InterPro" id="IPR008269">
    <property type="entry name" value="Lon_proteolytic"/>
</dbReference>
<evidence type="ECO:0000256" key="2">
    <source>
        <dbReference type="PROSITE-ProRule" id="PRU01122"/>
    </source>
</evidence>
<dbReference type="Pfam" id="PF05362">
    <property type="entry name" value="Lon_C"/>
    <property type="match status" value="1"/>
</dbReference>
<dbReference type="GO" id="GO:0030163">
    <property type="term" value="P:protein catabolic process"/>
    <property type="evidence" value="ECO:0007669"/>
    <property type="project" value="InterPro"/>
</dbReference>
<comment type="similarity">
    <text evidence="2">Belongs to the peptidase S16 family.</text>
</comment>
<comment type="caution">
    <text evidence="4">The sequence shown here is derived from an EMBL/GenBank/DDBJ whole genome shotgun (WGS) entry which is preliminary data.</text>
</comment>
<dbReference type="InterPro" id="IPR014721">
    <property type="entry name" value="Ribsml_uS5_D2-typ_fold_subgr"/>
</dbReference>
<name>A0A2N4XWK8_9GAMM</name>
<evidence type="ECO:0000256" key="1">
    <source>
        <dbReference type="ARBA" id="ARBA00022670"/>
    </source>
</evidence>
<feature type="domain" description="Lon proteolytic" evidence="3">
    <location>
        <begin position="344"/>
        <end position="541"/>
    </location>
</feature>
<dbReference type="RefSeq" id="WP_101626991.1">
    <property type="nucleotide sequence ID" value="NZ_NJPO01000124.1"/>
</dbReference>
<dbReference type="PROSITE" id="PS51786">
    <property type="entry name" value="LON_PROTEOLYTIC"/>
    <property type="match status" value="1"/>
</dbReference>
<evidence type="ECO:0000313" key="5">
    <source>
        <dbReference type="Proteomes" id="UP000234253"/>
    </source>
</evidence>
<protein>
    <recommendedName>
        <fullName evidence="2">endopeptidase La</fullName>
        <ecNumber evidence="2">3.4.21.53</ecNumber>
    </recommendedName>
</protein>
<dbReference type="Proteomes" id="UP000234253">
    <property type="component" value="Unassembled WGS sequence"/>
</dbReference>
<dbReference type="AlphaFoldDB" id="A0A2N4XWK8"/>
<organism evidence="4 5">
    <name type="scientific">Candidatus Palibaumannia cicadellinicola</name>
    <dbReference type="NCBI Taxonomy" id="186490"/>
    <lineage>
        <taxon>Bacteria</taxon>
        <taxon>Pseudomonadati</taxon>
        <taxon>Pseudomonadota</taxon>
        <taxon>Gammaproteobacteria</taxon>
        <taxon>Candidatus Palibaumannia</taxon>
    </lineage>
</organism>
<evidence type="ECO:0000259" key="3">
    <source>
        <dbReference type="PROSITE" id="PS51786"/>
    </source>
</evidence>
<dbReference type="Pfam" id="PF13654">
    <property type="entry name" value="AAA_32"/>
    <property type="match status" value="1"/>
</dbReference>
<feature type="active site" evidence="2">
    <location>
        <position position="479"/>
    </location>
</feature>
<keyword evidence="2" id="KW-0378">Hydrolase</keyword>
<dbReference type="InterPro" id="IPR020568">
    <property type="entry name" value="Ribosomal_Su5_D2-typ_SF"/>
</dbReference>
<dbReference type="InterPro" id="IPR041699">
    <property type="entry name" value="AAA_32"/>
</dbReference>
<dbReference type="Gene3D" id="3.40.50.300">
    <property type="entry name" value="P-loop containing nucleotide triphosphate hydrolases"/>
    <property type="match status" value="1"/>
</dbReference>
<accession>A0A2N4XWK8</accession>
<dbReference type="PRINTS" id="PR00830">
    <property type="entry name" value="ENDOLAPTASE"/>
</dbReference>
<dbReference type="InterPro" id="IPR027417">
    <property type="entry name" value="P-loop_NTPase"/>
</dbReference>
<dbReference type="GO" id="GO:0004252">
    <property type="term" value="F:serine-type endopeptidase activity"/>
    <property type="evidence" value="ECO:0007669"/>
    <property type="project" value="UniProtKB-UniRule"/>
</dbReference>
<dbReference type="InterPro" id="IPR027065">
    <property type="entry name" value="Lon_Prtase"/>
</dbReference>
<dbReference type="PANTHER" id="PTHR10046">
    <property type="entry name" value="ATP DEPENDENT LON PROTEASE FAMILY MEMBER"/>
    <property type="match status" value="1"/>
</dbReference>
<feature type="active site" evidence="2">
    <location>
        <position position="436"/>
    </location>
</feature>
<dbReference type="EMBL" id="NJPO01000124">
    <property type="protein sequence ID" value="PLK58429.1"/>
    <property type="molecule type" value="Genomic_DNA"/>
</dbReference>
<dbReference type="SUPFAM" id="SSF54211">
    <property type="entry name" value="Ribosomal protein S5 domain 2-like"/>
    <property type="match status" value="1"/>
</dbReference>
<dbReference type="GO" id="GO:0005524">
    <property type="term" value="F:ATP binding"/>
    <property type="evidence" value="ECO:0007669"/>
    <property type="project" value="InterPro"/>
</dbReference>
<reference evidence="4 5" key="1">
    <citation type="submission" date="2017-06" db="EMBL/GenBank/DDBJ databases">
        <title>Metabolic interaction between xylem feeders and their symbionts.</title>
        <authorList>
            <person name="Chouaia B."/>
        </authorList>
    </citation>
    <scope>NUCLEOTIDE SEQUENCE [LARGE SCALE GENOMIC DNA]</scope>
    <source>
        <strain evidence="4 5">Gra</strain>
    </source>
</reference>
<dbReference type="OrthoDB" id="9758568at2"/>
<evidence type="ECO:0000313" key="4">
    <source>
        <dbReference type="EMBL" id="PLK58429.1"/>
    </source>
</evidence>
<keyword evidence="1 2" id="KW-0645">Protease</keyword>
<proteinExistence type="inferred from homology"/>
<dbReference type="Gene3D" id="3.30.230.10">
    <property type="match status" value="1"/>
</dbReference>
<dbReference type="GO" id="GO:0006508">
    <property type="term" value="P:proteolysis"/>
    <property type="evidence" value="ECO:0007669"/>
    <property type="project" value="UniProtKB-KW"/>
</dbReference>
<dbReference type="GO" id="GO:0004176">
    <property type="term" value="F:ATP-dependent peptidase activity"/>
    <property type="evidence" value="ECO:0007669"/>
    <property type="project" value="UniProtKB-UniRule"/>
</dbReference>
<gene>
    <name evidence="4" type="ORF">CEX73_02355</name>
</gene>